<name>A0A0W7WYS3_9ACTN</name>
<comment type="caution">
    <text evidence="1">The sequence shown here is derived from an EMBL/GenBank/DDBJ whole genome shotgun (WGS) entry which is preliminary data.</text>
</comment>
<organism evidence="1 2">
    <name type="scientific">Streptomyces silvensis</name>
    <dbReference type="NCBI Taxonomy" id="1765722"/>
    <lineage>
        <taxon>Bacteria</taxon>
        <taxon>Bacillati</taxon>
        <taxon>Actinomycetota</taxon>
        <taxon>Actinomycetes</taxon>
        <taxon>Kitasatosporales</taxon>
        <taxon>Streptomycetaceae</taxon>
        <taxon>Streptomyces</taxon>
    </lineage>
</organism>
<reference evidence="1 2" key="1">
    <citation type="submission" date="2015-12" db="EMBL/GenBank/DDBJ databases">
        <title>Draft genome sequence of Streptomyces silvensis ATCC 53525, a producer of novel hormone antagonists.</title>
        <authorList>
            <person name="Johnston C.W."/>
            <person name="Li Y."/>
            <person name="Magarvey N.A."/>
        </authorList>
    </citation>
    <scope>NUCLEOTIDE SEQUENCE [LARGE SCALE GENOMIC DNA]</scope>
    <source>
        <strain evidence="1 2">ATCC 53525</strain>
    </source>
</reference>
<keyword evidence="2" id="KW-1185">Reference proteome</keyword>
<dbReference type="OrthoDB" id="4198371at2"/>
<protein>
    <submittedName>
        <fullName evidence="1">Uncharacterized protein</fullName>
    </submittedName>
</protein>
<gene>
    <name evidence="1" type="ORF">AT728_13270</name>
</gene>
<dbReference type="EMBL" id="LOCL01000042">
    <property type="protein sequence ID" value="KUF15704.1"/>
    <property type="molecule type" value="Genomic_DNA"/>
</dbReference>
<accession>A0A0W7WYS3</accession>
<dbReference type="AlphaFoldDB" id="A0A0W7WYS3"/>
<sequence length="109" mass="12075">MRCTHWRRVPLHLAREARARLAAQIVDSAVQCQLSAHGGGAHYGLLDDLGEYGTALWLRWQEKTDVDLVVLPDCPAVAPSPDGEGCCLFVDHAERHTWEDTLAEITRTG</sequence>
<evidence type="ECO:0000313" key="1">
    <source>
        <dbReference type="EMBL" id="KUF15704.1"/>
    </source>
</evidence>
<dbReference type="RefSeq" id="WP_058849939.1">
    <property type="nucleotide sequence ID" value="NZ_LOCL01000042.1"/>
</dbReference>
<evidence type="ECO:0000313" key="2">
    <source>
        <dbReference type="Proteomes" id="UP000054804"/>
    </source>
</evidence>
<proteinExistence type="predicted"/>
<dbReference type="Proteomes" id="UP000054804">
    <property type="component" value="Unassembled WGS sequence"/>
</dbReference>